<feature type="transmembrane region" description="Helical" evidence="6">
    <location>
        <begin position="283"/>
        <end position="301"/>
    </location>
</feature>
<dbReference type="OrthoDB" id="9791756at2"/>
<dbReference type="SUPFAM" id="SSF103473">
    <property type="entry name" value="MFS general substrate transporter"/>
    <property type="match status" value="1"/>
</dbReference>
<feature type="transmembrane region" description="Helical" evidence="6">
    <location>
        <begin position="367"/>
        <end position="387"/>
    </location>
</feature>
<dbReference type="Pfam" id="PF07690">
    <property type="entry name" value="MFS_1"/>
    <property type="match status" value="1"/>
</dbReference>
<feature type="domain" description="Major facilitator superfamily (MFS) profile" evidence="7">
    <location>
        <begin position="21"/>
        <end position="391"/>
    </location>
</feature>
<feature type="transmembrane region" description="Helical" evidence="6">
    <location>
        <begin position="111"/>
        <end position="133"/>
    </location>
</feature>
<dbReference type="PANTHER" id="PTHR42718">
    <property type="entry name" value="MAJOR FACILITATOR SUPERFAMILY MULTIDRUG TRANSPORTER MFSC"/>
    <property type="match status" value="1"/>
</dbReference>
<dbReference type="PROSITE" id="PS50850">
    <property type="entry name" value="MFS"/>
    <property type="match status" value="1"/>
</dbReference>
<accession>A0A238LK97</accession>
<dbReference type="PANTHER" id="PTHR42718:SF9">
    <property type="entry name" value="MAJOR FACILITATOR SUPERFAMILY MULTIDRUG TRANSPORTER MFSC"/>
    <property type="match status" value="1"/>
</dbReference>
<evidence type="ECO:0000313" key="8">
    <source>
        <dbReference type="EMBL" id="SMY10101.1"/>
    </source>
</evidence>
<evidence type="ECO:0000259" key="7">
    <source>
        <dbReference type="PROSITE" id="PS50850"/>
    </source>
</evidence>
<reference evidence="8 9" key="1">
    <citation type="submission" date="2017-05" db="EMBL/GenBank/DDBJ databases">
        <authorList>
            <person name="Song R."/>
            <person name="Chenine A.L."/>
            <person name="Ruprecht R.M."/>
        </authorList>
    </citation>
    <scope>NUCLEOTIDE SEQUENCE [LARGE SCALE GENOMIC DNA]</scope>
    <source>
        <strain evidence="8 9">CECT 8899</strain>
    </source>
</reference>
<dbReference type="InterPro" id="IPR036259">
    <property type="entry name" value="MFS_trans_sf"/>
</dbReference>
<gene>
    <name evidence="8" type="primary">hsrA</name>
    <name evidence="8" type="ORF">LOM8899_04276</name>
</gene>
<feature type="transmembrane region" description="Helical" evidence="6">
    <location>
        <begin position="249"/>
        <end position="271"/>
    </location>
</feature>
<evidence type="ECO:0000256" key="2">
    <source>
        <dbReference type="ARBA" id="ARBA00022448"/>
    </source>
</evidence>
<keyword evidence="5 6" id="KW-0472">Membrane</keyword>
<dbReference type="GO" id="GO:0022857">
    <property type="term" value="F:transmembrane transporter activity"/>
    <property type="evidence" value="ECO:0007669"/>
    <property type="project" value="InterPro"/>
</dbReference>
<dbReference type="Gene3D" id="1.20.1250.20">
    <property type="entry name" value="MFS general substrate transporter like domains"/>
    <property type="match status" value="1"/>
</dbReference>
<sequence>MVPASVKVDKEAALAASKRSALIAPIVANIAFVMELTLVPMLLPLIQTQFGLTIGGLAWVFNAYGISVALGVLLGGWFGDIFRTTKVFGFGIAVFAAGSLLVAMADSVQLLIVGRILQGLGGGLFSPLVPLLLTRASPAKPGRVLILWGSIAGYCAAFTPLIYGSTLADQGWQIAFLAIAITALAALFILYVASASVDSVPKSRSKNNLSKLLRNHKLSATFVYIFCTYGSISYFLFRLPIWLSGNDFMAANTGLVLSVLWLTFSGMSTLLRNWVDSPNLGRIMMMAPLLIAAGVLLSSFYDQLIPLLFSSVLVGSGLACSNAPSTQLTLRFAPNGMSAMATSLDITFARLGGIATVSVLASSDATMAAVSTSVLCLVALFCASILYNGGSSAELNS</sequence>
<feature type="transmembrane region" description="Helical" evidence="6">
    <location>
        <begin position="175"/>
        <end position="197"/>
    </location>
</feature>
<evidence type="ECO:0000256" key="3">
    <source>
        <dbReference type="ARBA" id="ARBA00022692"/>
    </source>
</evidence>
<feature type="transmembrane region" description="Helical" evidence="6">
    <location>
        <begin position="218"/>
        <end position="237"/>
    </location>
</feature>
<organism evidence="8 9">
    <name type="scientific">Flavimaricola marinus</name>
    <dbReference type="NCBI Taxonomy" id="1819565"/>
    <lineage>
        <taxon>Bacteria</taxon>
        <taxon>Pseudomonadati</taxon>
        <taxon>Pseudomonadota</taxon>
        <taxon>Alphaproteobacteria</taxon>
        <taxon>Rhodobacterales</taxon>
        <taxon>Paracoccaceae</taxon>
        <taxon>Flavimaricola</taxon>
    </lineage>
</organism>
<protein>
    <submittedName>
        <fullName evidence="8">Putative transport protein HsrA</fullName>
    </submittedName>
</protein>
<evidence type="ECO:0000256" key="6">
    <source>
        <dbReference type="SAM" id="Phobius"/>
    </source>
</evidence>
<keyword evidence="3 6" id="KW-0812">Transmembrane</keyword>
<dbReference type="GO" id="GO:0016020">
    <property type="term" value="C:membrane"/>
    <property type="evidence" value="ECO:0007669"/>
    <property type="project" value="UniProtKB-SubCell"/>
</dbReference>
<name>A0A238LK97_9RHOB</name>
<keyword evidence="2" id="KW-0813">Transport</keyword>
<feature type="transmembrane region" description="Helical" evidence="6">
    <location>
        <begin position="87"/>
        <end position="105"/>
    </location>
</feature>
<feature type="transmembrane region" description="Helical" evidence="6">
    <location>
        <begin position="145"/>
        <end position="163"/>
    </location>
</feature>
<dbReference type="Proteomes" id="UP000201613">
    <property type="component" value="Unassembled WGS sequence"/>
</dbReference>
<feature type="transmembrane region" description="Helical" evidence="6">
    <location>
        <begin position="21"/>
        <end position="46"/>
    </location>
</feature>
<evidence type="ECO:0000256" key="1">
    <source>
        <dbReference type="ARBA" id="ARBA00004141"/>
    </source>
</evidence>
<keyword evidence="9" id="KW-1185">Reference proteome</keyword>
<dbReference type="InterPro" id="IPR020846">
    <property type="entry name" value="MFS_dom"/>
</dbReference>
<feature type="transmembrane region" description="Helical" evidence="6">
    <location>
        <begin position="52"/>
        <end position="75"/>
    </location>
</feature>
<dbReference type="EMBL" id="FXZK01000018">
    <property type="protein sequence ID" value="SMY10101.1"/>
    <property type="molecule type" value="Genomic_DNA"/>
</dbReference>
<dbReference type="InterPro" id="IPR011701">
    <property type="entry name" value="MFS"/>
</dbReference>
<proteinExistence type="predicted"/>
<keyword evidence="4 6" id="KW-1133">Transmembrane helix</keyword>
<dbReference type="AlphaFoldDB" id="A0A238LK97"/>
<evidence type="ECO:0000313" key="9">
    <source>
        <dbReference type="Proteomes" id="UP000201613"/>
    </source>
</evidence>
<evidence type="ECO:0000256" key="4">
    <source>
        <dbReference type="ARBA" id="ARBA00022989"/>
    </source>
</evidence>
<comment type="subcellular location">
    <subcellularLocation>
        <location evidence="1">Membrane</location>
        <topology evidence="1">Multi-pass membrane protein</topology>
    </subcellularLocation>
</comment>
<evidence type="ECO:0000256" key="5">
    <source>
        <dbReference type="ARBA" id="ARBA00023136"/>
    </source>
</evidence>